<organism evidence="2">
    <name type="scientific">freshwater metagenome</name>
    <dbReference type="NCBI Taxonomy" id="449393"/>
    <lineage>
        <taxon>unclassified sequences</taxon>
        <taxon>metagenomes</taxon>
        <taxon>ecological metagenomes</taxon>
    </lineage>
</organism>
<keyword evidence="1" id="KW-1133">Transmembrane helix</keyword>
<dbReference type="EMBL" id="CAESAF010000115">
    <property type="protein sequence ID" value="CAB4340884.1"/>
    <property type="molecule type" value="Genomic_DNA"/>
</dbReference>
<evidence type="ECO:0000256" key="1">
    <source>
        <dbReference type="SAM" id="Phobius"/>
    </source>
</evidence>
<sequence length="47" mass="4745">MVPAHKVVPEAVFEIIAVGIGLAVTTIALVVPVAAVVVLVPAEITAR</sequence>
<accession>A0A6J5ZDW2</accession>
<keyword evidence="1" id="KW-0472">Membrane</keyword>
<keyword evidence="1" id="KW-0812">Transmembrane</keyword>
<protein>
    <submittedName>
        <fullName evidence="2">Unannotated protein</fullName>
    </submittedName>
</protein>
<evidence type="ECO:0000313" key="2">
    <source>
        <dbReference type="EMBL" id="CAB4340884.1"/>
    </source>
</evidence>
<gene>
    <name evidence="2" type="ORF">UFOPK3574_00911</name>
</gene>
<dbReference type="AlphaFoldDB" id="A0A6J5ZDW2"/>
<feature type="transmembrane region" description="Helical" evidence="1">
    <location>
        <begin position="15"/>
        <end position="40"/>
    </location>
</feature>
<proteinExistence type="predicted"/>
<reference evidence="2" key="1">
    <citation type="submission" date="2020-05" db="EMBL/GenBank/DDBJ databases">
        <authorList>
            <person name="Chiriac C."/>
            <person name="Salcher M."/>
            <person name="Ghai R."/>
            <person name="Kavagutti S V."/>
        </authorList>
    </citation>
    <scope>NUCLEOTIDE SEQUENCE</scope>
</reference>
<name>A0A6J5ZDW2_9ZZZZ</name>